<evidence type="ECO:0008006" key="3">
    <source>
        <dbReference type="Google" id="ProtNLM"/>
    </source>
</evidence>
<sequence length="76" mass="8697">MEYRKLFQQQLKTLEELGEQIENDAGGQIEESPKNEYGMFINQELANDTFAAVLAAQEIKAIVQRFKAYLNNSQQA</sequence>
<proteinExistence type="predicted"/>
<dbReference type="RefSeq" id="WP_029631167.1">
    <property type="nucleotide sequence ID" value="NZ_JACJTA010000008.1"/>
</dbReference>
<dbReference type="EMBL" id="JACJTA010000008">
    <property type="protein sequence ID" value="MBD2604106.1"/>
    <property type="molecule type" value="Genomic_DNA"/>
</dbReference>
<organism evidence="1 2">
    <name type="scientific">Scytonema hofmannii FACHB-248</name>
    <dbReference type="NCBI Taxonomy" id="1842502"/>
    <lineage>
        <taxon>Bacteria</taxon>
        <taxon>Bacillati</taxon>
        <taxon>Cyanobacteriota</taxon>
        <taxon>Cyanophyceae</taxon>
        <taxon>Nostocales</taxon>
        <taxon>Scytonemataceae</taxon>
        <taxon>Scytonema</taxon>
    </lineage>
</organism>
<accession>A0ABR8GL54</accession>
<evidence type="ECO:0000313" key="2">
    <source>
        <dbReference type="Proteomes" id="UP000660380"/>
    </source>
</evidence>
<protein>
    <recommendedName>
        <fullName evidence="3">Flagellar hook-basal body complex protein FliE</fullName>
    </recommendedName>
</protein>
<keyword evidence="2" id="KW-1185">Reference proteome</keyword>
<gene>
    <name evidence="1" type="ORF">H6G81_06100</name>
</gene>
<reference evidence="1 2" key="1">
    <citation type="journal article" date="2020" name="ISME J.">
        <title>Comparative genomics reveals insights into cyanobacterial evolution and habitat adaptation.</title>
        <authorList>
            <person name="Chen M.Y."/>
            <person name="Teng W.K."/>
            <person name="Zhao L."/>
            <person name="Hu C.X."/>
            <person name="Zhou Y.K."/>
            <person name="Han B.P."/>
            <person name="Song L.R."/>
            <person name="Shu W.S."/>
        </authorList>
    </citation>
    <scope>NUCLEOTIDE SEQUENCE [LARGE SCALE GENOMIC DNA]</scope>
    <source>
        <strain evidence="1 2">FACHB-248</strain>
    </source>
</reference>
<comment type="caution">
    <text evidence="1">The sequence shown here is derived from an EMBL/GenBank/DDBJ whole genome shotgun (WGS) entry which is preliminary data.</text>
</comment>
<evidence type="ECO:0000313" key="1">
    <source>
        <dbReference type="EMBL" id="MBD2604106.1"/>
    </source>
</evidence>
<dbReference type="Proteomes" id="UP000660380">
    <property type="component" value="Unassembled WGS sequence"/>
</dbReference>
<name>A0ABR8GL54_9CYAN</name>